<accession>A0ABY5HQL7</accession>
<dbReference type="InterPro" id="IPR000305">
    <property type="entry name" value="GIY-YIG_endonuc"/>
</dbReference>
<organism evidence="3 4">
    <name type="scientific">Marinobacterium rhizophilum</name>
    <dbReference type="NCBI Taxonomy" id="420402"/>
    <lineage>
        <taxon>Bacteria</taxon>
        <taxon>Pseudomonadati</taxon>
        <taxon>Pseudomonadota</taxon>
        <taxon>Gammaproteobacteria</taxon>
        <taxon>Oceanospirillales</taxon>
        <taxon>Oceanospirillaceae</taxon>
        <taxon>Marinobacterium</taxon>
    </lineage>
</organism>
<keyword evidence="4" id="KW-1185">Reference proteome</keyword>
<dbReference type="InterPro" id="IPR050190">
    <property type="entry name" value="UPF0213_domain"/>
</dbReference>
<protein>
    <submittedName>
        <fullName evidence="3">GIY-YIG nuclease family protein</fullName>
    </submittedName>
</protein>
<dbReference type="PANTHER" id="PTHR34477">
    <property type="entry name" value="UPF0213 PROTEIN YHBQ"/>
    <property type="match status" value="1"/>
</dbReference>
<dbReference type="EMBL" id="CP073347">
    <property type="protein sequence ID" value="UTW14279.1"/>
    <property type="molecule type" value="Genomic_DNA"/>
</dbReference>
<dbReference type="PANTHER" id="PTHR34477:SF1">
    <property type="entry name" value="UPF0213 PROTEIN YHBQ"/>
    <property type="match status" value="1"/>
</dbReference>
<evidence type="ECO:0000256" key="1">
    <source>
        <dbReference type="ARBA" id="ARBA00007435"/>
    </source>
</evidence>
<dbReference type="InterPro" id="IPR035901">
    <property type="entry name" value="GIY-YIG_endonuc_sf"/>
</dbReference>
<evidence type="ECO:0000259" key="2">
    <source>
        <dbReference type="PROSITE" id="PS50164"/>
    </source>
</evidence>
<proteinExistence type="inferred from homology"/>
<feature type="domain" description="GIY-YIG" evidence="2">
    <location>
        <begin position="1"/>
        <end position="73"/>
    </location>
</feature>
<dbReference type="CDD" id="cd10456">
    <property type="entry name" value="GIY-YIG_UPF0213"/>
    <property type="match status" value="1"/>
</dbReference>
<dbReference type="Proteomes" id="UP001058461">
    <property type="component" value="Chromosome"/>
</dbReference>
<dbReference type="Gene3D" id="3.40.1440.10">
    <property type="entry name" value="GIY-YIG endonuclease"/>
    <property type="match status" value="1"/>
</dbReference>
<comment type="similarity">
    <text evidence="1">Belongs to the UPF0213 family.</text>
</comment>
<reference evidence="3" key="1">
    <citation type="submission" date="2021-04" db="EMBL/GenBank/DDBJ databases">
        <title>Oceanospirillales bacteria with DddD are important DMSP degraders in coastal seawater.</title>
        <authorList>
            <person name="Liu J."/>
        </authorList>
    </citation>
    <scope>NUCLEOTIDE SEQUENCE</scope>
    <source>
        <strain evidence="3">D13-1</strain>
    </source>
</reference>
<evidence type="ECO:0000313" key="3">
    <source>
        <dbReference type="EMBL" id="UTW14279.1"/>
    </source>
</evidence>
<name>A0ABY5HQL7_9GAMM</name>
<dbReference type="PROSITE" id="PS50164">
    <property type="entry name" value="GIY_YIG"/>
    <property type="match status" value="1"/>
</dbReference>
<dbReference type="SUPFAM" id="SSF82771">
    <property type="entry name" value="GIY-YIG endonuclease"/>
    <property type="match status" value="1"/>
</dbReference>
<sequence>MLACADGSLYTGVTTDPQRRLHEHNTDNRLGARYTRARRPVELLWHEQLENRAQAQRREWQIKRMPRRRKLELIAR</sequence>
<dbReference type="Pfam" id="PF01541">
    <property type="entry name" value="GIY-YIG"/>
    <property type="match status" value="1"/>
</dbReference>
<evidence type="ECO:0000313" key="4">
    <source>
        <dbReference type="Proteomes" id="UP001058461"/>
    </source>
</evidence>
<gene>
    <name evidence="3" type="ORF">KDW95_01870</name>
</gene>